<sequence length="279" mass="30216">MAVVKYRPMMVLHQVSKSKSKLFFFVDVYLPFIFLSNSLGNPSSDTNKPGTISNADQSSNNKNVSIAIGVSATLLSGIIAIILIIWYRRKRNKTQSGYLFDTITRNIGNAFGGNSTSSEEKRMSALKAGLVKGNNTNTNSSGNYSTGSSNLPTNFEHSNNEAIFDNKRTSNGIFITKTQSVSIQKDNDYFGTSSLSNISSANSFVSIDNTTKSANRSSFTSNTSNTKSISSVENLNINSTSNGNNKYSSSDSGYLANSSNMNTSSEDDNSRFALNVITF</sequence>
<organism evidence="2 3">
    <name type="scientific">Glomus cerebriforme</name>
    <dbReference type="NCBI Taxonomy" id="658196"/>
    <lineage>
        <taxon>Eukaryota</taxon>
        <taxon>Fungi</taxon>
        <taxon>Fungi incertae sedis</taxon>
        <taxon>Mucoromycota</taxon>
        <taxon>Glomeromycotina</taxon>
        <taxon>Glomeromycetes</taxon>
        <taxon>Glomerales</taxon>
        <taxon>Glomeraceae</taxon>
        <taxon>Glomus</taxon>
    </lineage>
</organism>
<protein>
    <submittedName>
        <fullName evidence="2">Uncharacterized protein</fullName>
    </submittedName>
</protein>
<dbReference type="STRING" id="658196.A0A397TW79"/>
<reference evidence="2" key="1">
    <citation type="submission" date="2018-06" db="EMBL/GenBank/DDBJ databases">
        <title>Comparative genomics reveals the genomic features of Rhizophagus irregularis, R. cerebriforme, R. diaphanum and Gigaspora rosea, and their symbiotic lifestyle signature.</title>
        <authorList>
            <person name="Morin E."/>
            <person name="San Clemente H."/>
            <person name="Chen E.C.H."/>
            <person name="De La Providencia I."/>
            <person name="Hainaut M."/>
            <person name="Kuo A."/>
            <person name="Kohler A."/>
            <person name="Murat C."/>
            <person name="Tang N."/>
            <person name="Roy S."/>
            <person name="Loubradou J."/>
            <person name="Henrissat B."/>
            <person name="Grigoriev I.V."/>
            <person name="Corradi N."/>
            <person name="Roux C."/>
            <person name="Martin F.M."/>
        </authorList>
    </citation>
    <scope>NUCLEOTIDE SEQUENCE [LARGE SCALE GENOMIC DNA]</scope>
    <source>
        <strain evidence="2">DAOM 227022</strain>
    </source>
</reference>
<proteinExistence type="predicted"/>
<feature type="transmembrane region" description="Helical" evidence="1">
    <location>
        <begin position="66"/>
        <end position="87"/>
    </location>
</feature>
<comment type="caution">
    <text evidence="2">The sequence shown here is derived from an EMBL/GenBank/DDBJ whole genome shotgun (WGS) entry which is preliminary data.</text>
</comment>
<gene>
    <name evidence="2" type="ORF">C1645_748018</name>
</gene>
<keyword evidence="3" id="KW-1185">Reference proteome</keyword>
<dbReference type="OrthoDB" id="2439692at2759"/>
<feature type="transmembrane region" description="Helical" evidence="1">
    <location>
        <begin position="21"/>
        <end position="39"/>
    </location>
</feature>
<keyword evidence="1" id="KW-1133">Transmembrane helix</keyword>
<dbReference type="Proteomes" id="UP000265703">
    <property type="component" value="Unassembled WGS sequence"/>
</dbReference>
<evidence type="ECO:0000313" key="2">
    <source>
        <dbReference type="EMBL" id="RIA99124.1"/>
    </source>
</evidence>
<evidence type="ECO:0000313" key="3">
    <source>
        <dbReference type="Proteomes" id="UP000265703"/>
    </source>
</evidence>
<accession>A0A397TW79</accession>
<keyword evidence="1" id="KW-0472">Membrane</keyword>
<keyword evidence="1" id="KW-0812">Transmembrane</keyword>
<dbReference type="EMBL" id="QKYT01000007">
    <property type="protein sequence ID" value="RIA99124.1"/>
    <property type="molecule type" value="Genomic_DNA"/>
</dbReference>
<evidence type="ECO:0000256" key="1">
    <source>
        <dbReference type="SAM" id="Phobius"/>
    </source>
</evidence>
<name>A0A397TW79_9GLOM</name>
<dbReference type="AlphaFoldDB" id="A0A397TW79"/>